<dbReference type="AlphaFoldDB" id="A0A3P8J5J9"/>
<organism evidence="1 3">
    <name type="scientific">Raoultella terrigena</name>
    <name type="common">Klebsiella terrigena</name>
    <dbReference type="NCBI Taxonomy" id="577"/>
    <lineage>
        <taxon>Bacteria</taxon>
        <taxon>Pseudomonadati</taxon>
        <taxon>Pseudomonadota</taxon>
        <taxon>Gammaproteobacteria</taxon>
        <taxon>Enterobacterales</taxon>
        <taxon>Enterobacteriaceae</taxon>
        <taxon>Klebsiella/Raoultella group</taxon>
        <taxon>Raoultella</taxon>
    </lineage>
</organism>
<dbReference type="EMBL" id="LR131271">
    <property type="protein sequence ID" value="VDR29524.1"/>
    <property type="molecule type" value="Genomic_DNA"/>
</dbReference>
<evidence type="ECO:0000313" key="1">
    <source>
        <dbReference type="EMBL" id="VDR29524.1"/>
    </source>
</evidence>
<name>A0A3P8J5J9_RAOTE</name>
<reference evidence="1 3" key="1">
    <citation type="submission" date="2018-12" db="EMBL/GenBank/DDBJ databases">
        <authorList>
            <consortium name="Pathogen Informatics"/>
        </authorList>
    </citation>
    <scope>NUCLEOTIDE SEQUENCE [LARGE SCALE GENOMIC DNA]</scope>
    <source>
        <strain evidence="1 3">NCTC13098</strain>
        <strain evidence="2 4">NCTC9185</strain>
    </source>
</reference>
<evidence type="ECO:0000313" key="4">
    <source>
        <dbReference type="Proteomes" id="UP000339249"/>
    </source>
</evidence>
<protein>
    <submittedName>
        <fullName evidence="1">Uncharacterized protein</fullName>
    </submittedName>
</protein>
<dbReference type="EMBL" id="CABDVU010000001">
    <property type="protein sequence ID" value="VTN14330.1"/>
    <property type="molecule type" value="Genomic_DNA"/>
</dbReference>
<evidence type="ECO:0000313" key="3">
    <source>
        <dbReference type="Proteomes" id="UP000274346"/>
    </source>
</evidence>
<evidence type="ECO:0000313" key="2">
    <source>
        <dbReference type="EMBL" id="VTN14330.1"/>
    </source>
</evidence>
<dbReference type="Proteomes" id="UP000274346">
    <property type="component" value="Chromosome"/>
</dbReference>
<proteinExistence type="predicted"/>
<gene>
    <name evidence="1" type="ORF">NCTC13098_05934</name>
    <name evidence="2" type="ORF">NCTC9185_06391</name>
</gene>
<accession>A0A3P8J5J9</accession>
<dbReference type="KEGG" id="rtg:NCTC13098_05934"/>
<dbReference type="Proteomes" id="UP000339249">
    <property type="component" value="Unassembled WGS sequence"/>
</dbReference>
<sequence length="148" mass="16547">MNKPKSQRLDLTSMTGEQIADLILNGKYTKPALWAFISRNGGADAAHAKHPQLAVALHILKKEKKKAKSARLVKTILKPLSRQYADGQSMTEILAPVLQSYRRLYREKLNLDMTPEQVIMFLVATHGVENLEQYGYSVAGNFPTLPTV</sequence>